<proteinExistence type="predicted"/>
<dbReference type="Proteomes" id="UP000596049">
    <property type="component" value="Chromosome"/>
</dbReference>
<protein>
    <submittedName>
        <fullName evidence="1">Uncharacterized protein</fullName>
    </submittedName>
</protein>
<gene>
    <name evidence="1" type="ORF">FJQ98_16045</name>
</gene>
<organism evidence="1 2">
    <name type="scientific">Lysinibacillus agricola</name>
    <dbReference type="NCBI Taxonomy" id="2590012"/>
    <lineage>
        <taxon>Bacteria</taxon>
        <taxon>Bacillati</taxon>
        <taxon>Bacillota</taxon>
        <taxon>Bacilli</taxon>
        <taxon>Bacillales</taxon>
        <taxon>Bacillaceae</taxon>
        <taxon>Lysinibacillus</taxon>
    </lineage>
</organism>
<dbReference type="RefSeq" id="WP_053595769.1">
    <property type="nucleotide sequence ID" value="NZ_CP067341.1"/>
</dbReference>
<keyword evidence="2" id="KW-1185">Reference proteome</keyword>
<evidence type="ECO:0000313" key="2">
    <source>
        <dbReference type="Proteomes" id="UP000596049"/>
    </source>
</evidence>
<name>A0ABX7ANA1_9BACI</name>
<accession>A0ABX7ANA1</accession>
<sequence length="82" mass="9726">MEVNNTVQLIIDLINEYDNNGGILTQKLTLKYAKKINELDEYKKLESKLDKIHKDLLQMKKVNDCKYVDIDYMLNAIENEKY</sequence>
<reference evidence="1 2" key="1">
    <citation type="submission" date="2020-01" db="EMBL/GenBank/DDBJ databases">
        <authorList>
            <person name="Liu G."/>
            <person name="Liu B."/>
        </authorList>
    </citation>
    <scope>NUCLEOTIDE SEQUENCE [LARGE SCALE GENOMIC DNA]</scope>
    <source>
        <strain evidence="1 2">FJAT-51161</strain>
    </source>
</reference>
<dbReference type="EMBL" id="CP067341">
    <property type="protein sequence ID" value="QQP10757.1"/>
    <property type="molecule type" value="Genomic_DNA"/>
</dbReference>
<evidence type="ECO:0000313" key="1">
    <source>
        <dbReference type="EMBL" id="QQP10757.1"/>
    </source>
</evidence>